<dbReference type="InterPro" id="IPR036209">
    <property type="entry name" value="YwmB-like_sf"/>
</dbReference>
<evidence type="ECO:0000313" key="1">
    <source>
        <dbReference type="EMBL" id="PWW32677.1"/>
    </source>
</evidence>
<organism evidence="1 3">
    <name type="scientific">Paenibacillus pabuli</name>
    <dbReference type="NCBI Taxonomy" id="1472"/>
    <lineage>
        <taxon>Bacteria</taxon>
        <taxon>Bacillati</taxon>
        <taxon>Bacillota</taxon>
        <taxon>Bacilli</taxon>
        <taxon>Bacillales</taxon>
        <taxon>Paenibacillaceae</taxon>
        <taxon>Paenibacillus</taxon>
    </lineage>
</organism>
<evidence type="ECO:0000313" key="3">
    <source>
        <dbReference type="Proteomes" id="UP000247078"/>
    </source>
</evidence>
<dbReference type="Proteomes" id="UP000247078">
    <property type="component" value="Unassembled WGS sequence"/>
</dbReference>
<dbReference type="RefSeq" id="WP_110002428.1">
    <property type="nucleotide sequence ID" value="NZ_QGTZ01000024.1"/>
</dbReference>
<dbReference type="Pfam" id="PF08680">
    <property type="entry name" value="DUF1779"/>
    <property type="match status" value="1"/>
</dbReference>
<keyword evidence="4" id="KW-1185">Reference proteome</keyword>
<reference evidence="1 3" key="1">
    <citation type="submission" date="2018-05" db="EMBL/GenBank/DDBJ databases">
        <title>Freshwater and sediment microbial communities from various areas in North America, analyzing microbe dynamics in response to fracking.</title>
        <authorList>
            <person name="Lamendella R."/>
        </authorList>
    </citation>
    <scope>NUCLEOTIDE SEQUENCE [LARGE SCALE GENOMIC DNA]</scope>
    <source>
        <strain evidence="1 3">DB-3</strain>
        <strain evidence="2 4">NG-13</strain>
    </source>
</reference>
<dbReference type="SUPFAM" id="SSF143842">
    <property type="entry name" value="YwmB-like"/>
    <property type="match status" value="1"/>
</dbReference>
<evidence type="ECO:0000313" key="2">
    <source>
        <dbReference type="EMBL" id="RAI96949.1"/>
    </source>
</evidence>
<dbReference type="Gene3D" id="3.30.360.40">
    <property type="entry name" value="YwmB-like"/>
    <property type="match status" value="1"/>
</dbReference>
<protein>
    <submittedName>
        <fullName evidence="1">TATA-box binding protein</fullName>
    </submittedName>
</protein>
<sequence>MLNRWMTTGILALAIIILVGMTHVYAEKTESEAGKLEQLMKTADIAIDHVERIVIKWQGEGRGDAKEQAELLAHRLGLQQPERGVQTGHDVYRSEMAADAQHAGILVNVVVTGEKEYYAIVQLTGSEHTDQRLLTTLHEQVSQLLNDSGMKAAWNFSVQGTGATEESGPSSQLQQIEEQLSGDIDMQAIERYTDKSTASVSYEASDLPIAIKSGTHRLNMQLAVHQDDEKGTNRVTVGFPVITIEY</sequence>
<dbReference type="AlphaFoldDB" id="A0A855XXJ9"/>
<proteinExistence type="predicted"/>
<name>A0A855XXJ9_9BACL</name>
<dbReference type="Proteomes" id="UP000248827">
    <property type="component" value="Unassembled WGS sequence"/>
</dbReference>
<dbReference type="EMBL" id="QGTZ01000024">
    <property type="protein sequence ID" value="PWW32677.1"/>
    <property type="molecule type" value="Genomic_DNA"/>
</dbReference>
<dbReference type="EMBL" id="QLLI01000006">
    <property type="protein sequence ID" value="RAI96949.1"/>
    <property type="molecule type" value="Genomic_DNA"/>
</dbReference>
<gene>
    <name evidence="2" type="ORF">DET54_106309</name>
    <name evidence="1" type="ORF">DET56_12427</name>
</gene>
<dbReference type="OrthoDB" id="2660768at2"/>
<dbReference type="InterPro" id="IPR014794">
    <property type="entry name" value="DUF1779"/>
</dbReference>
<accession>A0A855XXJ9</accession>
<evidence type="ECO:0000313" key="4">
    <source>
        <dbReference type="Proteomes" id="UP000248827"/>
    </source>
</evidence>
<comment type="caution">
    <text evidence="1">The sequence shown here is derived from an EMBL/GenBank/DDBJ whole genome shotgun (WGS) entry which is preliminary data.</text>
</comment>